<accession>A0ACC1PML3</accession>
<reference evidence="1" key="1">
    <citation type="submission" date="2022-10" db="EMBL/GenBank/DDBJ databases">
        <title>Genome Sequence of Xylaria curta.</title>
        <authorList>
            <person name="Buettner E."/>
        </authorList>
    </citation>
    <scope>NUCLEOTIDE SEQUENCE</scope>
    <source>
        <strain evidence="1">Babe10</strain>
    </source>
</reference>
<evidence type="ECO:0000313" key="1">
    <source>
        <dbReference type="EMBL" id="KAJ2996688.1"/>
    </source>
</evidence>
<keyword evidence="2" id="KW-1185">Reference proteome</keyword>
<protein>
    <submittedName>
        <fullName evidence="1">Uncharacterized protein</fullName>
    </submittedName>
</protein>
<organism evidence="1 2">
    <name type="scientific">Xylaria curta</name>
    <dbReference type="NCBI Taxonomy" id="42375"/>
    <lineage>
        <taxon>Eukaryota</taxon>
        <taxon>Fungi</taxon>
        <taxon>Dikarya</taxon>
        <taxon>Ascomycota</taxon>
        <taxon>Pezizomycotina</taxon>
        <taxon>Sordariomycetes</taxon>
        <taxon>Xylariomycetidae</taxon>
        <taxon>Xylariales</taxon>
        <taxon>Xylariaceae</taxon>
        <taxon>Xylaria</taxon>
    </lineage>
</organism>
<comment type="caution">
    <text evidence="1">The sequence shown here is derived from an EMBL/GenBank/DDBJ whole genome shotgun (WGS) entry which is preliminary data.</text>
</comment>
<sequence>MAVAESLKALVIAAVVIDSVGLGLRSFARARVQGSFGYDDAVLSLSLIGYIIFVSFTLVALHYGYGVLTPEPWHDSTQAIKIHRGGTRPPQNASKFKEIENNLTVIAWTHVEIFLAILATSLIAVRPLLKRAGELIDTWRRGRTSSPSKAEEEHELANDRVRSGSSRSRDQEENGYSSEVSLGNDGERVKLPHM</sequence>
<name>A0ACC1PML3_9PEZI</name>
<evidence type="ECO:0000313" key="2">
    <source>
        <dbReference type="Proteomes" id="UP001143856"/>
    </source>
</evidence>
<gene>
    <name evidence="1" type="ORF">NUW58_g895</name>
</gene>
<dbReference type="EMBL" id="JAPDGR010000086">
    <property type="protein sequence ID" value="KAJ2996688.1"/>
    <property type="molecule type" value="Genomic_DNA"/>
</dbReference>
<proteinExistence type="predicted"/>
<dbReference type="Proteomes" id="UP001143856">
    <property type="component" value="Unassembled WGS sequence"/>
</dbReference>